<evidence type="ECO:0000256" key="1">
    <source>
        <dbReference type="ARBA" id="ARBA00012678"/>
    </source>
</evidence>
<dbReference type="SMART" id="SM01240">
    <property type="entry name" value="IMPDH"/>
    <property type="match status" value="1"/>
</dbReference>
<dbReference type="CDD" id="cd00381">
    <property type="entry name" value="IMPDH"/>
    <property type="match status" value="1"/>
</dbReference>
<dbReference type="AlphaFoldDB" id="A0A6C0CB12"/>
<feature type="domain" description="IMP dehydrogenase/GMP reductase" evidence="8">
    <location>
        <begin position="18"/>
        <end position="366"/>
    </location>
</feature>
<dbReference type="InterPro" id="IPR013785">
    <property type="entry name" value="Aldolase_TIM"/>
</dbReference>
<dbReference type="SUPFAM" id="SSF51412">
    <property type="entry name" value="Inosine monophosphate dehydrogenase (IMPDH)"/>
    <property type="match status" value="1"/>
</dbReference>
<evidence type="ECO:0000259" key="8">
    <source>
        <dbReference type="Pfam" id="PF00478"/>
    </source>
</evidence>
<organism evidence="9">
    <name type="scientific">viral metagenome</name>
    <dbReference type="NCBI Taxonomy" id="1070528"/>
    <lineage>
        <taxon>unclassified sequences</taxon>
        <taxon>metagenomes</taxon>
        <taxon>organismal metagenomes</taxon>
    </lineage>
</organism>
<comment type="function">
    <text evidence="6">Catalyzes the irreversible NADPH-dependent deamination of GMP to IMP. It functions in the conversion of nucleobase, nucleoside and nucleotide derivatives of G to A nucleotides, and in maintaining the intracellular balance of A and G nucleotides.</text>
</comment>
<dbReference type="Pfam" id="PF00478">
    <property type="entry name" value="IMPDH"/>
    <property type="match status" value="1"/>
</dbReference>
<dbReference type="PROSITE" id="PS00487">
    <property type="entry name" value="IMP_DH_GMP_RED"/>
    <property type="match status" value="1"/>
</dbReference>
<evidence type="ECO:0000256" key="5">
    <source>
        <dbReference type="ARBA" id="ARBA00030699"/>
    </source>
</evidence>
<evidence type="ECO:0000256" key="7">
    <source>
        <dbReference type="ARBA" id="ARBA00048616"/>
    </source>
</evidence>
<name>A0A6C0CB12_9ZZZZ</name>
<dbReference type="InterPro" id="IPR015875">
    <property type="entry name" value="IMP_DH/GMP_Rdtase_CS"/>
</dbReference>
<evidence type="ECO:0000256" key="3">
    <source>
        <dbReference type="ARBA" id="ARBA00022857"/>
    </source>
</evidence>
<keyword evidence="4" id="KW-0560">Oxidoreductase</keyword>
<proteinExistence type="predicted"/>
<protein>
    <recommendedName>
        <fullName evidence="2">GMP reductase</fullName>
        <ecNumber evidence="1">1.7.1.7</ecNumber>
    </recommendedName>
    <alternativeName>
        <fullName evidence="5">Guanosine 5'-monophosphate oxidoreductase</fullName>
    </alternativeName>
</protein>
<dbReference type="Gene3D" id="3.20.20.70">
    <property type="entry name" value="Aldolase class I"/>
    <property type="match status" value="1"/>
</dbReference>
<dbReference type="InterPro" id="IPR001093">
    <property type="entry name" value="IMP_DH_GMPRt"/>
</dbReference>
<comment type="catalytic activity">
    <reaction evidence="7">
        <text>IMP + NH4(+) + NADP(+) = GMP + NADPH + 2 H(+)</text>
        <dbReference type="Rhea" id="RHEA:17185"/>
        <dbReference type="ChEBI" id="CHEBI:15378"/>
        <dbReference type="ChEBI" id="CHEBI:28938"/>
        <dbReference type="ChEBI" id="CHEBI:57783"/>
        <dbReference type="ChEBI" id="CHEBI:58053"/>
        <dbReference type="ChEBI" id="CHEBI:58115"/>
        <dbReference type="ChEBI" id="CHEBI:58349"/>
        <dbReference type="EC" id="1.7.1.7"/>
    </reaction>
</comment>
<evidence type="ECO:0000256" key="2">
    <source>
        <dbReference type="ARBA" id="ARBA00015800"/>
    </source>
</evidence>
<reference evidence="9" key="1">
    <citation type="journal article" date="2020" name="Nature">
        <title>Giant virus diversity and host interactions through global metagenomics.</title>
        <authorList>
            <person name="Schulz F."/>
            <person name="Roux S."/>
            <person name="Paez-Espino D."/>
            <person name="Jungbluth S."/>
            <person name="Walsh D.A."/>
            <person name="Denef V.J."/>
            <person name="McMahon K.D."/>
            <person name="Konstantinidis K.T."/>
            <person name="Eloe-Fadrosh E.A."/>
            <person name="Kyrpides N.C."/>
            <person name="Woyke T."/>
        </authorList>
    </citation>
    <scope>NUCLEOTIDE SEQUENCE</scope>
    <source>
        <strain evidence="9">GVMAG-M-3300020523-10</strain>
    </source>
</reference>
<dbReference type="PANTHER" id="PTHR43170:SF5">
    <property type="entry name" value="GMP REDUCTASE"/>
    <property type="match status" value="1"/>
</dbReference>
<dbReference type="EC" id="1.7.1.7" evidence="1"/>
<dbReference type="EMBL" id="MN739381">
    <property type="protein sequence ID" value="QHT01778.1"/>
    <property type="molecule type" value="Genomic_DNA"/>
</dbReference>
<accession>A0A6C0CB12</accession>
<sequence length="374" mass="41773">MAENIYLCKFESMDKYYDFKDVLILPKKSNLNSRKDVVLERTIVFQNGVKWTGIPIIAANMTTIGTLELYKVLSTYKIITALHKFHKLQDLVAYNKINPDSKLNPDYFMISTGISSDDYNNLTHILDNFECKFICVDIANGYISKFNDFCKVLRSEYPEKIIVAGNVCTAQGLELLTDLEIDIIKVGIGGGSACTTRIQTGIGMPQFSCVLECVQACKESNRINFEINYEYDQHKYNKSFVLSDGGISCPGDLAKAFGAGADFVMIGGAFAGHDENPGEIVCDEKTGKCYKSFYGMSSSYAMKNNYSANNNTDYRSSEGRELKVEYKGPLKNSIDNYLGGLRSACTYTNSANLEELAINTKFIIVNNQYNSHLL</sequence>
<evidence type="ECO:0000313" key="9">
    <source>
        <dbReference type="EMBL" id="QHT01778.1"/>
    </source>
</evidence>
<keyword evidence="3" id="KW-0521">NADP</keyword>
<dbReference type="GO" id="GO:0003920">
    <property type="term" value="F:GMP reductase activity"/>
    <property type="evidence" value="ECO:0007669"/>
    <property type="project" value="UniProtKB-EC"/>
</dbReference>
<evidence type="ECO:0000256" key="6">
    <source>
        <dbReference type="ARBA" id="ARBA00037691"/>
    </source>
</evidence>
<evidence type="ECO:0000256" key="4">
    <source>
        <dbReference type="ARBA" id="ARBA00023002"/>
    </source>
</evidence>
<dbReference type="InterPro" id="IPR050139">
    <property type="entry name" value="GMP_reductase"/>
</dbReference>
<dbReference type="PANTHER" id="PTHR43170">
    <property type="entry name" value="GMP REDUCTASE"/>
    <property type="match status" value="1"/>
</dbReference>